<dbReference type="Gene3D" id="3.30.465.10">
    <property type="match status" value="2"/>
</dbReference>
<keyword evidence="1" id="KW-0274">FAD</keyword>
<evidence type="ECO:0000259" key="2">
    <source>
        <dbReference type="PROSITE" id="PS51387"/>
    </source>
</evidence>
<dbReference type="Pfam" id="PF03450">
    <property type="entry name" value="CO_deh_flav_C"/>
    <property type="match status" value="1"/>
</dbReference>
<keyword evidence="1" id="KW-0285">Flavoprotein</keyword>
<dbReference type="SUPFAM" id="SSF55447">
    <property type="entry name" value="CO dehydrogenase flavoprotein C-terminal domain-like"/>
    <property type="match status" value="1"/>
</dbReference>
<evidence type="ECO:0000313" key="4">
    <source>
        <dbReference type="Proteomes" id="UP000294555"/>
    </source>
</evidence>
<gene>
    <name evidence="3" type="ORF">EZJ58_0973</name>
</gene>
<dbReference type="PANTHER" id="PTHR42659">
    <property type="entry name" value="XANTHINE DEHYDROGENASE SUBUNIT C-RELATED"/>
    <property type="match status" value="1"/>
</dbReference>
<accession>A0A4R1N6Q8</accession>
<sequence length="335" mass="36384">MNEFNYHRALNIDDAIAQAGGVNSRFIAGGTTQLDLMKCGVETPENLIDIKHLSGLNDITFSADTLRIGALAHMSEVAADVRCRSQAPVIYESLWQAASPQIRNMATIGGNLRQRTRCVYFRDPGAFSACNKRRPGSGCSALHGINRNYAVLGVSESCVALYPGDLAVALTAFDARVILRNAAGQERRIPIDSFYLLPGNTPDKEHDMAADEMIIAVEVPIVPALRRSHYLKVRDRTSYEFAAASAAVGLDLDGTVIRDIHIAMGGVATKPWRARAVEAALRGKPFNEDEIRRAAALITADARPLEHNRFKIVLAPRVITRALLTAGQPSPGEKS</sequence>
<dbReference type="SMART" id="SM01092">
    <property type="entry name" value="CO_deh_flav_C"/>
    <property type="match status" value="1"/>
</dbReference>
<reference evidence="3 4" key="1">
    <citation type="submission" date="2019-02" db="EMBL/GenBank/DDBJ databases">
        <title>Investigation of anaerobic lignin degradation for improved lignocellulosic biofuels.</title>
        <authorList>
            <person name="Deangelis K."/>
        </authorList>
    </citation>
    <scope>NUCLEOTIDE SEQUENCE [LARGE SCALE GENOMIC DNA]</scope>
    <source>
        <strain evidence="3 4">159R</strain>
    </source>
</reference>
<dbReference type="InterPro" id="IPR016166">
    <property type="entry name" value="FAD-bd_PCMH"/>
</dbReference>
<comment type="caution">
    <text evidence="3">The sequence shown here is derived from an EMBL/GenBank/DDBJ whole genome shotgun (WGS) entry which is preliminary data.</text>
</comment>
<dbReference type="InterPro" id="IPR002346">
    <property type="entry name" value="Mopterin_DH_FAD-bd"/>
</dbReference>
<dbReference type="EMBL" id="SJOI01000001">
    <property type="protein sequence ID" value="TCL02934.1"/>
    <property type="molecule type" value="Genomic_DNA"/>
</dbReference>
<dbReference type="InterPro" id="IPR051312">
    <property type="entry name" value="Diverse_Substr_Oxidored"/>
</dbReference>
<dbReference type="GO" id="GO:0071949">
    <property type="term" value="F:FAD binding"/>
    <property type="evidence" value="ECO:0007669"/>
    <property type="project" value="InterPro"/>
</dbReference>
<dbReference type="Pfam" id="PF00941">
    <property type="entry name" value="FAD_binding_5"/>
    <property type="match status" value="1"/>
</dbReference>
<organism evidence="3 4">
    <name type="scientific">Sodalis ligni</name>
    <dbReference type="NCBI Taxonomy" id="2697027"/>
    <lineage>
        <taxon>Bacteria</taxon>
        <taxon>Pseudomonadati</taxon>
        <taxon>Pseudomonadota</taxon>
        <taxon>Gammaproteobacteria</taxon>
        <taxon>Enterobacterales</taxon>
        <taxon>Bruguierivoracaceae</taxon>
        <taxon>Sodalis</taxon>
    </lineage>
</organism>
<dbReference type="Gene3D" id="3.30.43.10">
    <property type="entry name" value="Uridine Diphospho-n-acetylenolpyruvylglucosamine Reductase, domain 2"/>
    <property type="match status" value="1"/>
</dbReference>
<dbReference type="InterPro" id="IPR036318">
    <property type="entry name" value="FAD-bd_PCMH-like_sf"/>
</dbReference>
<dbReference type="PANTHER" id="PTHR42659:SF9">
    <property type="entry name" value="XANTHINE DEHYDROGENASE FAD-BINDING SUBUNIT XDHB-RELATED"/>
    <property type="match status" value="1"/>
</dbReference>
<dbReference type="GO" id="GO:0016491">
    <property type="term" value="F:oxidoreductase activity"/>
    <property type="evidence" value="ECO:0007669"/>
    <property type="project" value="InterPro"/>
</dbReference>
<dbReference type="RefSeq" id="WP_132921840.1">
    <property type="nucleotide sequence ID" value="NZ_SJOI01000001.1"/>
</dbReference>
<dbReference type="InterPro" id="IPR016167">
    <property type="entry name" value="FAD-bd_PCMH_sub1"/>
</dbReference>
<protein>
    <submittedName>
        <fullName evidence="3">Xanthine dehydrogenase YagS FAD-binding subunit</fullName>
    </submittedName>
</protein>
<evidence type="ECO:0000256" key="1">
    <source>
        <dbReference type="ARBA" id="ARBA00022827"/>
    </source>
</evidence>
<dbReference type="InterPro" id="IPR036683">
    <property type="entry name" value="CO_DH_flav_C_dom_sf"/>
</dbReference>
<dbReference type="Proteomes" id="UP000294555">
    <property type="component" value="Unassembled WGS sequence"/>
</dbReference>
<dbReference type="InterPro" id="IPR016169">
    <property type="entry name" value="FAD-bd_PCMH_sub2"/>
</dbReference>
<dbReference type="Gene3D" id="3.30.390.50">
    <property type="entry name" value="CO dehydrogenase flavoprotein, C-terminal domain"/>
    <property type="match status" value="1"/>
</dbReference>
<feature type="domain" description="FAD-binding PCMH-type" evidence="2">
    <location>
        <begin position="1"/>
        <end position="224"/>
    </location>
</feature>
<evidence type="ECO:0000313" key="3">
    <source>
        <dbReference type="EMBL" id="TCL02934.1"/>
    </source>
</evidence>
<dbReference type="SUPFAM" id="SSF56176">
    <property type="entry name" value="FAD-binding/transporter-associated domain-like"/>
    <property type="match status" value="1"/>
</dbReference>
<dbReference type="AlphaFoldDB" id="A0A4R1N6Q8"/>
<dbReference type="PROSITE" id="PS51387">
    <property type="entry name" value="FAD_PCMH"/>
    <property type="match status" value="1"/>
</dbReference>
<proteinExistence type="predicted"/>
<dbReference type="OrthoDB" id="9814706at2"/>
<keyword evidence="4" id="KW-1185">Reference proteome</keyword>
<dbReference type="InterPro" id="IPR005107">
    <property type="entry name" value="CO_DH_flav_C"/>
</dbReference>
<name>A0A4R1N6Q8_9GAMM</name>